<dbReference type="RefSeq" id="WP_015230182.1">
    <property type="nucleotide sequence ID" value="NC_019780.1"/>
</dbReference>
<protein>
    <submittedName>
        <fullName evidence="3">Ribbon-helix-helix protein, copG family</fullName>
    </submittedName>
</protein>
<dbReference type="Pfam" id="PF01402">
    <property type="entry name" value="RHH_1"/>
    <property type="match status" value="1"/>
</dbReference>
<evidence type="ECO:0000313" key="3">
    <source>
        <dbReference type="EMBL" id="AFZ51192.1"/>
    </source>
</evidence>
<dbReference type="CDD" id="cd21631">
    <property type="entry name" value="RHH_CopG_NikR-like"/>
    <property type="match status" value="1"/>
</dbReference>
<feature type="region of interest" description="Disordered" evidence="1">
    <location>
        <begin position="49"/>
        <end position="72"/>
    </location>
</feature>
<name>K9YXI3_DACS8</name>
<dbReference type="KEGG" id="dsl:Dacsa_2605"/>
<dbReference type="GO" id="GO:0006355">
    <property type="term" value="P:regulation of DNA-templated transcription"/>
    <property type="evidence" value="ECO:0007669"/>
    <property type="project" value="InterPro"/>
</dbReference>
<proteinExistence type="predicted"/>
<organism evidence="3 4">
    <name type="scientific">Dactylococcopsis salina (strain PCC 8305)</name>
    <name type="common">Myxobactron salinum</name>
    <dbReference type="NCBI Taxonomy" id="13035"/>
    <lineage>
        <taxon>Bacteria</taxon>
        <taxon>Bacillati</taxon>
        <taxon>Cyanobacteriota</taxon>
        <taxon>Cyanophyceae</taxon>
        <taxon>Nodosilineales</taxon>
        <taxon>Cymatolegaceae</taxon>
        <taxon>Dactylococcopsis</taxon>
    </lineage>
</organism>
<accession>K9YXI3</accession>
<dbReference type="eggNOG" id="ENOG50339R0">
    <property type="taxonomic scope" value="Bacteria"/>
</dbReference>
<dbReference type="HOGENOM" id="CLU_183868_0_0_3"/>
<gene>
    <name evidence="3" type="ORF">Dacsa_2605</name>
</gene>
<evidence type="ECO:0000313" key="4">
    <source>
        <dbReference type="Proteomes" id="UP000010482"/>
    </source>
</evidence>
<dbReference type="EMBL" id="CP003944">
    <property type="protein sequence ID" value="AFZ51192.1"/>
    <property type="molecule type" value="Genomic_DNA"/>
</dbReference>
<dbReference type="InterPro" id="IPR002145">
    <property type="entry name" value="CopG"/>
</dbReference>
<dbReference type="AlphaFoldDB" id="K9YXI3"/>
<dbReference type="Gene3D" id="1.10.1220.10">
    <property type="entry name" value="Met repressor-like"/>
    <property type="match status" value="1"/>
</dbReference>
<feature type="domain" description="Ribbon-helix-helix protein CopG" evidence="2">
    <location>
        <begin position="2"/>
        <end position="41"/>
    </location>
</feature>
<dbReference type="Proteomes" id="UP000010482">
    <property type="component" value="Chromosome"/>
</dbReference>
<dbReference type="InterPro" id="IPR010985">
    <property type="entry name" value="Ribbon_hlx_hlx"/>
</dbReference>
<dbReference type="SUPFAM" id="SSF47598">
    <property type="entry name" value="Ribbon-helix-helix"/>
    <property type="match status" value="1"/>
</dbReference>
<evidence type="ECO:0000256" key="1">
    <source>
        <dbReference type="SAM" id="MobiDB-lite"/>
    </source>
</evidence>
<dbReference type="InterPro" id="IPR013321">
    <property type="entry name" value="Arc_rbn_hlx_hlx"/>
</dbReference>
<sequence>MKQTTIYLPEEIEASLQELAKKRGNSISELIEEVIDDYLIKTSQKLPNSMGMGASGRSNLSSKAEQLLLTED</sequence>
<dbReference type="OrthoDB" id="573716at2"/>
<evidence type="ECO:0000259" key="2">
    <source>
        <dbReference type="Pfam" id="PF01402"/>
    </source>
</evidence>
<reference evidence="3" key="1">
    <citation type="submission" date="2012-04" db="EMBL/GenBank/DDBJ databases">
        <title>Finished genome of Dactylococcopsis salina PCC 8305.</title>
        <authorList>
            <consortium name="US DOE Joint Genome Institute"/>
            <person name="Gugger M."/>
            <person name="Coursin T."/>
            <person name="Rippka R."/>
            <person name="Tandeau De Marsac N."/>
            <person name="Huntemann M."/>
            <person name="Wei C.-L."/>
            <person name="Han J."/>
            <person name="Detter J.C."/>
            <person name="Han C."/>
            <person name="Tapia R."/>
            <person name="Daligault H."/>
            <person name="Chen A."/>
            <person name="Krypides N."/>
            <person name="Mavromatis K."/>
            <person name="Markowitz V."/>
            <person name="Szeto E."/>
            <person name="Ivanova N."/>
            <person name="Ovchinnikova G."/>
            <person name="Pagani I."/>
            <person name="Pati A."/>
            <person name="Goodwin L."/>
            <person name="Peters L."/>
            <person name="Pitluck S."/>
            <person name="Woyke T."/>
            <person name="Kerfeld C."/>
        </authorList>
    </citation>
    <scope>NUCLEOTIDE SEQUENCE [LARGE SCALE GENOMIC DNA]</scope>
    <source>
        <strain evidence="3">PCC 8305</strain>
    </source>
</reference>
<keyword evidence="4" id="KW-1185">Reference proteome</keyword>